<feature type="non-terminal residue" evidence="2">
    <location>
        <position position="124"/>
    </location>
</feature>
<proteinExistence type="predicted"/>
<evidence type="ECO:0000313" key="3">
    <source>
        <dbReference type="Proteomes" id="UP000565719"/>
    </source>
</evidence>
<feature type="chain" id="PRO_5031330822" evidence="1">
    <location>
        <begin position="18"/>
        <end position="124"/>
    </location>
</feature>
<protein>
    <submittedName>
        <fullName evidence="2">Uncharacterized protein</fullName>
    </submittedName>
</protein>
<sequence>MRILIFFLLLASSSSMAALQYTRIGNNYTLVSTCFGLNVGDIFDPSILTTGQVCSGSSYTFTSTSVSITSTSVRIGFSRNDGRTYTAILFVSNATCEPPKVMNPQTGICEDDPCTPYIGSEFDV</sequence>
<dbReference type="EMBL" id="VTXC01000105">
    <property type="protein sequence ID" value="NOH73433.1"/>
    <property type="molecule type" value="Genomic_DNA"/>
</dbReference>
<dbReference type="Proteomes" id="UP000565719">
    <property type="component" value="Unassembled WGS sequence"/>
</dbReference>
<reference evidence="2 3" key="1">
    <citation type="submission" date="2019-09" db="EMBL/GenBank/DDBJ databases">
        <title>Draft genome sequencing and comparative genomics of hatchery-associated Vibrios.</title>
        <authorList>
            <person name="Kehlet-Delgado H."/>
            <person name="Mueller R.S."/>
        </authorList>
    </citation>
    <scope>NUCLEOTIDE SEQUENCE [LARGE SCALE GENOMIC DNA]</scope>
    <source>
        <strain evidence="2 3">99-46-Y</strain>
    </source>
</reference>
<gene>
    <name evidence="2" type="ORF">F0225_19165</name>
</gene>
<feature type="signal peptide" evidence="1">
    <location>
        <begin position="1"/>
        <end position="17"/>
    </location>
</feature>
<evidence type="ECO:0000313" key="2">
    <source>
        <dbReference type="EMBL" id="NOH73433.1"/>
    </source>
</evidence>
<comment type="caution">
    <text evidence="2">The sequence shown here is derived from an EMBL/GenBank/DDBJ whole genome shotgun (WGS) entry which is preliminary data.</text>
</comment>
<dbReference type="AlphaFoldDB" id="A0A7Y4A313"/>
<name>A0A7Y4A313_9VIBR</name>
<organism evidence="2 3">
    <name type="scientific">Vibrio pectenicida</name>
    <dbReference type="NCBI Taxonomy" id="62763"/>
    <lineage>
        <taxon>Bacteria</taxon>
        <taxon>Pseudomonadati</taxon>
        <taxon>Pseudomonadota</taxon>
        <taxon>Gammaproteobacteria</taxon>
        <taxon>Vibrionales</taxon>
        <taxon>Vibrionaceae</taxon>
        <taxon>Vibrio</taxon>
    </lineage>
</organism>
<evidence type="ECO:0000256" key="1">
    <source>
        <dbReference type="SAM" id="SignalP"/>
    </source>
</evidence>
<accession>A0A7Y4A313</accession>
<keyword evidence="1" id="KW-0732">Signal</keyword>